<dbReference type="EMBL" id="JAJATZ010000010">
    <property type="protein sequence ID" value="MCB5200671.1"/>
    <property type="molecule type" value="Genomic_DNA"/>
</dbReference>
<dbReference type="RefSeq" id="WP_226749150.1">
    <property type="nucleotide sequence ID" value="NZ_JAJATZ010000010.1"/>
</dbReference>
<feature type="transmembrane region" description="Helical" evidence="1">
    <location>
        <begin position="20"/>
        <end position="41"/>
    </location>
</feature>
<keyword evidence="3" id="KW-1185">Reference proteome</keyword>
<keyword evidence="1" id="KW-1133">Transmembrane helix</keyword>
<evidence type="ECO:0000313" key="2">
    <source>
        <dbReference type="EMBL" id="MCB5200671.1"/>
    </source>
</evidence>
<sequence>MGHVMALVGFIASRRQFPLVLCIALVLIAFGLDLVLFGGVLTVADTLGLIAALTLQMLILYLSAIITKIYPLVLHREATASPEVHNWTVSLIIAGCPAVGILTGLSLWMTLLALVVFVVHAARVGRHYSGLGTWTHAQLPGLRSDFFVFTGGGQNNTYQLTQWLPVLEQSAHRFCIICDNPAFAAALPKTDLPVLISRNLIGNEMAVIGAAPKGVLYTGNPRTNTGFLRFAQLQHVFINHGESDKVVNQSKLLQAYDRLFLAGPMAQQRLTDAGIALREGQAVHIGRPPVELDLTRLTDPAGPVRRVLYAPTWEGLVKEADYTSVRAEGFAMLEALLAVPDLEVTVKLHPLTGSKSQAQAVWRKRMLALCQQRGVTVHGPDYPIHTAMNDSDLLICDISSVLNDYLYTGKPIVLCHFGEMPVDQVRDEFASAQAAAILTDPAQTAQALSDSTGPQMTAARAAVAEASLSLSRGGMMDRFDAALAQLKQD</sequence>
<reference evidence="2" key="1">
    <citation type="submission" date="2021-10" db="EMBL/GenBank/DDBJ databases">
        <title>Loktanella gaetbuli sp. nov., isolated from a tidal flat.</title>
        <authorList>
            <person name="Park S."/>
            <person name="Yoon J.-H."/>
        </authorList>
    </citation>
    <scope>NUCLEOTIDE SEQUENCE</scope>
    <source>
        <strain evidence="2">TSTF-M6</strain>
    </source>
</reference>
<dbReference type="Pfam" id="PF04464">
    <property type="entry name" value="Glyphos_transf"/>
    <property type="match status" value="1"/>
</dbReference>
<feature type="transmembrane region" description="Helical" evidence="1">
    <location>
        <begin position="47"/>
        <end position="70"/>
    </location>
</feature>
<dbReference type="SUPFAM" id="SSF53756">
    <property type="entry name" value="UDP-Glycosyltransferase/glycogen phosphorylase"/>
    <property type="match status" value="1"/>
</dbReference>
<organism evidence="2 3">
    <name type="scientific">Loktanella gaetbuli</name>
    <dbReference type="NCBI Taxonomy" id="2881335"/>
    <lineage>
        <taxon>Bacteria</taxon>
        <taxon>Pseudomonadati</taxon>
        <taxon>Pseudomonadota</taxon>
        <taxon>Alphaproteobacteria</taxon>
        <taxon>Rhodobacterales</taxon>
        <taxon>Roseobacteraceae</taxon>
        <taxon>Loktanella</taxon>
    </lineage>
</organism>
<name>A0ABS8BYR7_9RHOB</name>
<protein>
    <submittedName>
        <fullName evidence="2">CDP-glycerol glycerophosphotransferase family protein</fullName>
    </submittedName>
</protein>
<keyword evidence="1" id="KW-0472">Membrane</keyword>
<dbReference type="InterPro" id="IPR043148">
    <property type="entry name" value="TagF_C"/>
</dbReference>
<feature type="transmembrane region" description="Helical" evidence="1">
    <location>
        <begin position="91"/>
        <end position="119"/>
    </location>
</feature>
<gene>
    <name evidence="2" type="ORF">LGQ03_15645</name>
</gene>
<keyword evidence="1" id="KW-0812">Transmembrane</keyword>
<evidence type="ECO:0000313" key="3">
    <source>
        <dbReference type="Proteomes" id="UP001138961"/>
    </source>
</evidence>
<dbReference type="InterPro" id="IPR007554">
    <property type="entry name" value="Glycerophosphate_synth"/>
</dbReference>
<evidence type="ECO:0000256" key="1">
    <source>
        <dbReference type="SAM" id="Phobius"/>
    </source>
</evidence>
<dbReference type="Proteomes" id="UP001138961">
    <property type="component" value="Unassembled WGS sequence"/>
</dbReference>
<comment type="caution">
    <text evidence="2">The sequence shown here is derived from an EMBL/GenBank/DDBJ whole genome shotgun (WGS) entry which is preliminary data.</text>
</comment>
<accession>A0ABS8BYR7</accession>
<dbReference type="Gene3D" id="3.40.50.12580">
    <property type="match status" value="1"/>
</dbReference>
<proteinExistence type="predicted"/>